<dbReference type="EMBL" id="HG994368">
    <property type="protein sequence ID" value="CAF1861017.1"/>
    <property type="molecule type" value="Genomic_DNA"/>
</dbReference>
<protein>
    <submittedName>
        <fullName evidence="1">(rape) hypothetical protein</fullName>
    </submittedName>
</protein>
<sequence>HSIYLLRGSSRLRLQLVTIKLGGFSPVTIASHCTPTTLHRNSPQSCMLRMLPYSPVSSSLFSAAAHRNLSRATKPSPSFALPTVL</sequence>
<accession>A0A816K312</accession>
<evidence type="ECO:0000313" key="1">
    <source>
        <dbReference type="EMBL" id="CAF1861017.1"/>
    </source>
</evidence>
<dbReference type="Proteomes" id="UP001295469">
    <property type="component" value="Chromosome C04"/>
</dbReference>
<reference evidence="1" key="1">
    <citation type="submission" date="2021-01" db="EMBL/GenBank/DDBJ databases">
        <authorList>
            <consortium name="Genoscope - CEA"/>
            <person name="William W."/>
        </authorList>
    </citation>
    <scope>NUCLEOTIDE SEQUENCE</scope>
</reference>
<organism evidence="1">
    <name type="scientific">Brassica napus</name>
    <name type="common">Rape</name>
    <dbReference type="NCBI Taxonomy" id="3708"/>
    <lineage>
        <taxon>Eukaryota</taxon>
        <taxon>Viridiplantae</taxon>
        <taxon>Streptophyta</taxon>
        <taxon>Embryophyta</taxon>
        <taxon>Tracheophyta</taxon>
        <taxon>Spermatophyta</taxon>
        <taxon>Magnoliopsida</taxon>
        <taxon>eudicotyledons</taxon>
        <taxon>Gunneridae</taxon>
        <taxon>Pentapetalae</taxon>
        <taxon>rosids</taxon>
        <taxon>malvids</taxon>
        <taxon>Brassicales</taxon>
        <taxon>Brassicaceae</taxon>
        <taxon>Brassiceae</taxon>
        <taxon>Brassica</taxon>
    </lineage>
</organism>
<gene>
    <name evidence="1" type="ORF">DARMORV10_C04P53090.1</name>
</gene>
<name>A0A816K312_BRANA</name>
<dbReference type="AlphaFoldDB" id="A0A816K312"/>
<proteinExistence type="predicted"/>
<feature type="non-terminal residue" evidence="1">
    <location>
        <position position="1"/>
    </location>
</feature>